<dbReference type="OrthoDB" id="9813383at2"/>
<evidence type="ECO:0000313" key="3">
    <source>
        <dbReference type="Proteomes" id="UP000294360"/>
    </source>
</evidence>
<accession>A0A4U8Z379</accession>
<dbReference type="InterPro" id="IPR044992">
    <property type="entry name" value="ChyE-like"/>
</dbReference>
<dbReference type="InterPro" id="IPR017926">
    <property type="entry name" value="GATASE"/>
</dbReference>
<dbReference type="Gene3D" id="3.40.50.880">
    <property type="match status" value="1"/>
</dbReference>
<evidence type="ECO:0000259" key="1">
    <source>
        <dbReference type="Pfam" id="PF00117"/>
    </source>
</evidence>
<dbReference type="PANTHER" id="PTHR42695">
    <property type="entry name" value="GLUTAMINE AMIDOTRANSFERASE YLR126C-RELATED"/>
    <property type="match status" value="1"/>
</dbReference>
<name>A0A4U8Z379_METTU</name>
<dbReference type="GO" id="GO:0016740">
    <property type="term" value="F:transferase activity"/>
    <property type="evidence" value="ECO:0007669"/>
    <property type="project" value="UniProtKB-KW"/>
</dbReference>
<dbReference type="EMBL" id="LR536450">
    <property type="protein sequence ID" value="VFU09760.1"/>
    <property type="molecule type" value="Genomic_DNA"/>
</dbReference>
<dbReference type="GO" id="GO:0005829">
    <property type="term" value="C:cytosol"/>
    <property type="evidence" value="ECO:0007669"/>
    <property type="project" value="TreeGrafter"/>
</dbReference>
<dbReference type="SUPFAM" id="SSF52317">
    <property type="entry name" value="Class I glutamine amidotransferase-like"/>
    <property type="match status" value="1"/>
</dbReference>
<reference evidence="2 3" key="1">
    <citation type="submission" date="2019-03" db="EMBL/GenBank/DDBJ databases">
        <authorList>
            <person name="Kox A.R. M."/>
        </authorList>
    </citation>
    <scope>NUCLEOTIDE SEQUENCE [LARGE SCALE GENOMIC DNA]</scope>
    <source>
        <strain evidence="2">MTUNDRAET4 annotated genome</strain>
    </source>
</reference>
<sequence length="241" mass="27338">MPIGQESSGRVLIILHQECSTPGRVGRLLRDAGLHLDIRRPRFGDPLPQTLADHDGVIIFGGPMSANDDDDWIRREIDWIKVPLKEEKPFLGICLGAQMLARHLGHRVCPHPQGRVEVGYYPIDPTEHGHKLCDCRFPTRVYQWHREGFDLPNGATLLAKGHDFEAQAFRYGPAAYGFQFHPEVTLPMICRWSARAQERLNRPGARPLHRHLEGWLRHDRAIARWSSAFLQSWLAGGGLAC</sequence>
<dbReference type="CDD" id="cd01741">
    <property type="entry name" value="GATase1_1"/>
    <property type="match status" value="1"/>
</dbReference>
<proteinExistence type="predicted"/>
<feature type="domain" description="Glutamine amidotransferase" evidence="1">
    <location>
        <begin position="29"/>
        <end position="186"/>
    </location>
</feature>
<dbReference type="FunFam" id="3.40.50.880:FF:000033">
    <property type="entry name" value="Glutamine amidotransferase class-I"/>
    <property type="match status" value="1"/>
</dbReference>
<dbReference type="PANTHER" id="PTHR42695:SF5">
    <property type="entry name" value="GLUTAMINE AMIDOTRANSFERASE YLR126C-RELATED"/>
    <property type="match status" value="1"/>
</dbReference>
<dbReference type="PROSITE" id="PS51273">
    <property type="entry name" value="GATASE_TYPE_1"/>
    <property type="match status" value="1"/>
</dbReference>
<evidence type="ECO:0000313" key="2">
    <source>
        <dbReference type="EMBL" id="VFU09760.1"/>
    </source>
</evidence>
<dbReference type="Pfam" id="PF00117">
    <property type="entry name" value="GATase"/>
    <property type="match status" value="1"/>
</dbReference>
<dbReference type="AlphaFoldDB" id="A0A4U8Z379"/>
<protein>
    <submittedName>
        <fullName evidence="2">Glutamine amidotransferase class-I</fullName>
    </submittedName>
</protein>
<organism evidence="2 3">
    <name type="scientific">Methylocella tundrae</name>
    <dbReference type="NCBI Taxonomy" id="227605"/>
    <lineage>
        <taxon>Bacteria</taxon>
        <taxon>Pseudomonadati</taxon>
        <taxon>Pseudomonadota</taxon>
        <taxon>Alphaproteobacteria</taxon>
        <taxon>Hyphomicrobiales</taxon>
        <taxon>Beijerinckiaceae</taxon>
        <taxon>Methylocella</taxon>
    </lineage>
</organism>
<dbReference type="NCBIfam" id="NF005072">
    <property type="entry name" value="PRK06490.1"/>
    <property type="match status" value="1"/>
</dbReference>
<dbReference type="KEGG" id="mtun:MTUNDRAET4_2873"/>
<dbReference type="Proteomes" id="UP000294360">
    <property type="component" value="Chromosome"/>
</dbReference>
<keyword evidence="2" id="KW-0315">Glutamine amidotransferase</keyword>
<dbReference type="RefSeq" id="WP_134490236.1">
    <property type="nucleotide sequence ID" value="NZ_CP139089.1"/>
</dbReference>
<dbReference type="InterPro" id="IPR029062">
    <property type="entry name" value="Class_I_gatase-like"/>
</dbReference>
<keyword evidence="2" id="KW-0808">Transferase</keyword>
<gene>
    <name evidence="2" type="ORF">MTUNDRAET4_2873</name>
</gene>